<dbReference type="InterPro" id="IPR025663">
    <property type="entry name" value="AKAP_28"/>
</dbReference>
<dbReference type="Pfam" id="PF14469">
    <property type="entry name" value="AKAP28"/>
    <property type="match status" value="1"/>
</dbReference>
<protein>
    <recommendedName>
        <fullName evidence="3">A-kinase anchor protein 14</fullName>
    </recommendedName>
</protein>
<name>A0AAE0T8L2_9BIVA</name>
<accession>A0AAE0T8L2</accession>
<reference evidence="1" key="2">
    <citation type="journal article" date="2021" name="Genome Biol. Evol.">
        <title>Developing a high-quality reference genome for a parasitic bivalve with doubly uniparental inheritance (Bivalvia: Unionida).</title>
        <authorList>
            <person name="Smith C.H."/>
        </authorList>
    </citation>
    <scope>NUCLEOTIDE SEQUENCE</scope>
    <source>
        <strain evidence="1">CHS0354</strain>
        <tissue evidence="1">Mantle</tissue>
    </source>
</reference>
<evidence type="ECO:0008006" key="3">
    <source>
        <dbReference type="Google" id="ProtNLM"/>
    </source>
</evidence>
<dbReference type="InterPro" id="IPR053084">
    <property type="entry name" value="AKAP"/>
</dbReference>
<dbReference type="GO" id="GO:0005952">
    <property type="term" value="C:cAMP-dependent protein kinase complex"/>
    <property type="evidence" value="ECO:0007669"/>
    <property type="project" value="TreeGrafter"/>
</dbReference>
<evidence type="ECO:0000313" key="2">
    <source>
        <dbReference type="Proteomes" id="UP001195483"/>
    </source>
</evidence>
<dbReference type="PANTHER" id="PTHR35075:SF1">
    <property type="entry name" value="A-KINASE ANCHOR PROTEIN 14"/>
    <property type="match status" value="1"/>
</dbReference>
<gene>
    <name evidence="1" type="ORF">CHS0354_033818</name>
</gene>
<comment type="caution">
    <text evidence="1">The sequence shown here is derived from an EMBL/GenBank/DDBJ whole genome shotgun (WGS) entry which is preliminary data.</text>
</comment>
<proteinExistence type="predicted"/>
<keyword evidence="2" id="KW-1185">Reference proteome</keyword>
<dbReference type="GO" id="GO:0034237">
    <property type="term" value="F:protein kinase A regulatory subunit binding"/>
    <property type="evidence" value="ECO:0007669"/>
    <property type="project" value="TreeGrafter"/>
</dbReference>
<reference evidence="1" key="3">
    <citation type="submission" date="2023-05" db="EMBL/GenBank/DDBJ databases">
        <authorList>
            <person name="Smith C.H."/>
        </authorList>
    </citation>
    <scope>NUCLEOTIDE SEQUENCE</scope>
    <source>
        <strain evidence="1">CHS0354</strain>
        <tissue evidence="1">Mantle</tissue>
    </source>
</reference>
<dbReference type="Proteomes" id="UP001195483">
    <property type="component" value="Unassembled WGS sequence"/>
</dbReference>
<reference evidence="1" key="1">
    <citation type="journal article" date="2021" name="Genome Biol. Evol.">
        <title>A High-Quality Reference Genome for a Parasitic Bivalve with Doubly Uniparental Inheritance (Bivalvia: Unionida).</title>
        <authorList>
            <person name="Smith C.H."/>
        </authorList>
    </citation>
    <scope>NUCLEOTIDE SEQUENCE</scope>
    <source>
        <strain evidence="1">CHS0354</strain>
    </source>
</reference>
<dbReference type="EMBL" id="JAEAOA010001975">
    <property type="protein sequence ID" value="KAK3605329.1"/>
    <property type="molecule type" value="Genomic_DNA"/>
</dbReference>
<evidence type="ECO:0000313" key="1">
    <source>
        <dbReference type="EMBL" id="KAK3605329.1"/>
    </source>
</evidence>
<dbReference type="AlphaFoldDB" id="A0AAE0T8L2"/>
<organism evidence="1 2">
    <name type="scientific">Potamilus streckersoni</name>
    <dbReference type="NCBI Taxonomy" id="2493646"/>
    <lineage>
        <taxon>Eukaryota</taxon>
        <taxon>Metazoa</taxon>
        <taxon>Spiralia</taxon>
        <taxon>Lophotrochozoa</taxon>
        <taxon>Mollusca</taxon>
        <taxon>Bivalvia</taxon>
        <taxon>Autobranchia</taxon>
        <taxon>Heteroconchia</taxon>
        <taxon>Palaeoheterodonta</taxon>
        <taxon>Unionida</taxon>
        <taxon>Unionoidea</taxon>
        <taxon>Unionidae</taxon>
        <taxon>Ambleminae</taxon>
        <taxon>Lampsilini</taxon>
        <taxon>Potamilus</taxon>
    </lineage>
</organism>
<sequence>MSADDIYADQAKRLVDDVIEMAIKRLETNLSQMSEKEKTFESLKMNEWSRESTLIKEEDYVVRNIAWLTTGDFTIEKAQEKIDAFIKTWEYDSSWLYCIDFMGQDAHQFDTRFRFRVRWSIPTRRKPIPRATACVYFTFQVSKIKPKNYPVEVYYVFETNRLVHRPGESRFREKWLKDIIESKVLMMQTVAF</sequence>
<dbReference type="PANTHER" id="PTHR35075">
    <property type="entry name" value="A-KINASE ANCHOR PROTEIN 14"/>
    <property type="match status" value="1"/>
</dbReference>